<name>A0A7D6VS12_9CLOT</name>
<proteinExistence type="predicted"/>
<reference evidence="6 7" key="1">
    <citation type="submission" date="2020-07" db="EMBL/GenBank/DDBJ databases">
        <title>Electron transfer.</title>
        <authorList>
            <person name="Huang L."/>
            <person name="Liu X."/>
            <person name="Zhou S."/>
        </authorList>
    </citation>
    <scope>NUCLEOTIDE SEQUENCE [LARGE SCALE GENOMIC DNA]</scope>
    <source>
        <strain evidence="6 7">Lx1</strain>
    </source>
</reference>
<dbReference type="AlphaFoldDB" id="A0A7D6VS12"/>
<dbReference type="PANTHER" id="PTHR30055:SF148">
    <property type="entry name" value="TETR-FAMILY TRANSCRIPTIONAL REGULATOR"/>
    <property type="match status" value="1"/>
</dbReference>
<accession>A0A7D6VS12</accession>
<gene>
    <name evidence="6" type="ORF">HZF06_07690</name>
</gene>
<dbReference type="SUPFAM" id="SSF46689">
    <property type="entry name" value="Homeodomain-like"/>
    <property type="match status" value="1"/>
</dbReference>
<evidence type="ECO:0000313" key="6">
    <source>
        <dbReference type="EMBL" id="QLY81456.1"/>
    </source>
</evidence>
<evidence type="ECO:0000256" key="2">
    <source>
        <dbReference type="ARBA" id="ARBA00023125"/>
    </source>
</evidence>
<dbReference type="PRINTS" id="PR00455">
    <property type="entry name" value="HTHTETR"/>
</dbReference>
<keyword evidence="1" id="KW-0805">Transcription regulation</keyword>
<dbReference type="Gene3D" id="1.10.357.10">
    <property type="entry name" value="Tetracycline Repressor, domain 2"/>
    <property type="match status" value="1"/>
</dbReference>
<dbReference type="Pfam" id="PF16859">
    <property type="entry name" value="TetR_C_11"/>
    <property type="match status" value="1"/>
</dbReference>
<dbReference type="GO" id="GO:0003700">
    <property type="term" value="F:DNA-binding transcription factor activity"/>
    <property type="evidence" value="ECO:0007669"/>
    <property type="project" value="TreeGrafter"/>
</dbReference>
<keyword evidence="3" id="KW-0804">Transcription</keyword>
<protein>
    <submittedName>
        <fullName evidence="6">TetR/AcrR family transcriptional regulator</fullName>
    </submittedName>
</protein>
<evidence type="ECO:0000256" key="4">
    <source>
        <dbReference type="PROSITE-ProRule" id="PRU00335"/>
    </source>
</evidence>
<organism evidence="6 7">
    <name type="scientific">Clostridium intestinale</name>
    <dbReference type="NCBI Taxonomy" id="36845"/>
    <lineage>
        <taxon>Bacteria</taxon>
        <taxon>Bacillati</taxon>
        <taxon>Bacillota</taxon>
        <taxon>Clostridia</taxon>
        <taxon>Eubacteriales</taxon>
        <taxon>Clostridiaceae</taxon>
        <taxon>Clostridium</taxon>
    </lineage>
</organism>
<dbReference type="SUPFAM" id="SSF48498">
    <property type="entry name" value="Tetracyclin repressor-like, C-terminal domain"/>
    <property type="match status" value="1"/>
</dbReference>
<dbReference type="InterPro" id="IPR009057">
    <property type="entry name" value="Homeodomain-like_sf"/>
</dbReference>
<dbReference type="InterPro" id="IPR011075">
    <property type="entry name" value="TetR_C"/>
</dbReference>
<feature type="DNA-binding region" description="H-T-H motif" evidence="4">
    <location>
        <begin position="34"/>
        <end position="53"/>
    </location>
</feature>
<evidence type="ECO:0000313" key="7">
    <source>
        <dbReference type="Proteomes" id="UP000512286"/>
    </source>
</evidence>
<dbReference type="GO" id="GO:0000976">
    <property type="term" value="F:transcription cis-regulatory region binding"/>
    <property type="evidence" value="ECO:0007669"/>
    <property type="project" value="TreeGrafter"/>
</dbReference>
<dbReference type="Pfam" id="PF00440">
    <property type="entry name" value="TetR_N"/>
    <property type="match status" value="1"/>
</dbReference>
<feature type="domain" description="HTH tetR-type" evidence="5">
    <location>
        <begin position="11"/>
        <end position="71"/>
    </location>
</feature>
<dbReference type="Proteomes" id="UP000512286">
    <property type="component" value="Chromosome"/>
</dbReference>
<sequence length="192" mass="21762">MEKKLGRPRSEKTKSDILTAAYDLLLEKGFDTVTVEKIAEKAGVSKATIYKWWSNKAGVIMEAYLEATSVKLPVPNTGSALIDMQMQVSNFVNFIKSREGNVLIEIIGEGQFDSSLANIYRSAYFKPRRDISKEILNRGIIRGEIRYDIDVEVTVDLIWGPIFYRLLITGDMIDDYFIEALINHAFMGIKVI</sequence>
<dbReference type="Gene3D" id="1.10.10.60">
    <property type="entry name" value="Homeodomain-like"/>
    <property type="match status" value="1"/>
</dbReference>
<dbReference type="PROSITE" id="PS50977">
    <property type="entry name" value="HTH_TETR_2"/>
    <property type="match status" value="1"/>
</dbReference>
<dbReference type="InterPro" id="IPR036271">
    <property type="entry name" value="Tet_transcr_reg_TetR-rel_C_sf"/>
</dbReference>
<dbReference type="KEGG" id="cint:HZF06_07690"/>
<dbReference type="RefSeq" id="WP_181603029.1">
    <property type="nucleotide sequence ID" value="NZ_CP059378.1"/>
</dbReference>
<dbReference type="EMBL" id="CP059378">
    <property type="protein sequence ID" value="QLY81456.1"/>
    <property type="molecule type" value="Genomic_DNA"/>
</dbReference>
<dbReference type="InterPro" id="IPR050109">
    <property type="entry name" value="HTH-type_TetR-like_transc_reg"/>
</dbReference>
<evidence type="ECO:0000259" key="5">
    <source>
        <dbReference type="PROSITE" id="PS50977"/>
    </source>
</evidence>
<evidence type="ECO:0000256" key="1">
    <source>
        <dbReference type="ARBA" id="ARBA00023015"/>
    </source>
</evidence>
<evidence type="ECO:0000256" key="3">
    <source>
        <dbReference type="ARBA" id="ARBA00023163"/>
    </source>
</evidence>
<keyword evidence="2 4" id="KW-0238">DNA-binding</keyword>
<dbReference type="InterPro" id="IPR001647">
    <property type="entry name" value="HTH_TetR"/>
</dbReference>
<dbReference type="PANTHER" id="PTHR30055">
    <property type="entry name" value="HTH-TYPE TRANSCRIPTIONAL REGULATOR RUTR"/>
    <property type="match status" value="1"/>
</dbReference>